<proteinExistence type="inferred from homology"/>
<dbReference type="SMART" id="SM01332">
    <property type="entry name" value="Cyclin_C"/>
    <property type="match status" value="1"/>
</dbReference>
<dbReference type="InterPro" id="IPR006671">
    <property type="entry name" value="Cyclin_N"/>
</dbReference>
<dbReference type="Pfam" id="PF02984">
    <property type="entry name" value="Cyclin_C"/>
    <property type="match status" value="1"/>
</dbReference>
<dbReference type="PROSITE" id="PS00292">
    <property type="entry name" value="CYCLINS"/>
    <property type="match status" value="1"/>
</dbReference>
<dbReference type="InterPro" id="IPR013763">
    <property type="entry name" value="Cyclin-like_dom"/>
</dbReference>
<feature type="domain" description="Cyclin-like" evidence="5">
    <location>
        <begin position="171"/>
        <end position="255"/>
    </location>
</feature>
<protein>
    <submittedName>
        <fullName evidence="8">G2/mitotic-specific cyclin-B-like</fullName>
    </submittedName>
</protein>
<evidence type="ECO:0000256" key="1">
    <source>
        <dbReference type="ARBA" id="ARBA00022618"/>
    </source>
</evidence>
<feature type="domain" description="Cyclin C-terminal" evidence="6">
    <location>
        <begin position="264"/>
        <end position="386"/>
    </location>
</feature>
<name>A0ABM0MPB6_SACKO</name>
<feature type="domain" description="Cyclin-like" evidence="5">
    <location>
        <begin position="271"/>
        <end position="354"/>
    </location>
</feature>
<keyword evidence="7" id="KW-1185">Reference proteome</keyword>
<dbReference type="SMART" id="SM00385">
    <property type="entry name" value="CYCLIN"/>
    <property type="match status" value="2"/>
</dbReference>
<comment type="similarity">
    <text evidence="4">Belongs to the cyclin family.</text>
</comment>
<keyword evidence="3" id="KW-0131">Cell cycle</keyword>
<dbReference type="PANTHER" id="PTHR10177">
    <property type="entry name" value="CYCLINS"/>
    <property type="match status" value="1"/>
</dbReference>
<organism evidence="7 8">
    <name type="scientific">Saccoglossus kowalevskii</name>
    <name type="common">Acorn worm</name>
    <dbReference type="NCBI Taxonomy" id="10224"/>
    <lineage>
        <taxon>Eukaryota</taxon>
        <taxon>Metazoa</taxon>
        <taxon>Hemichordata</taxon>
        <taxon>Enteropneusta</taxon>
        <taxon>Harrimaniidae</taxon>
        <taxon>Saccoglossus</taxon>
    </lineage>
</organism>
<keyword evidence="2 4" id="KW-0195">Cyclin</keyword>
<evidence type="ECO:0000313" key="8">
    <source>
        <dbReference type="RefSeq" id="XP_006821857.1"/>
    </source>
</evidence>
<dbReference type="InterPro" id="IPR048258">
    <property type="entry name" value="Cyclins_cyclin-box"/>
</dbReference>
<evidence type="ECO:0000256" key="4">
    <source>
        <dbReference type="RuleBase" id="RU000383"/>
    </source>
</evidence>
<reference evidence="8" key="1">
    <citation type="submission" date="2025-08" db="UniProtKB">
        <authorList>
            <consortium name="RefSeq"/>
        </authorList>
    </citation>
    <scope>IDENTIFICATION</scope>
    <source>
        <tissue evidence="8">Testes</tissue>
    </source>
</reference>
<dbReference type="GeneID" id="102803773"/>
<accession>A0ABM0MPB6</accession>
<dbReference type="Gene3D" id="1.10.472.10">
    <property type="entry name" value="Cyclin-like"/>
    <property type="match status" value="2"/>
</dbReference>
<evidence type="ECO:0000259" key="6">
    <source>
        <dbReference type="SMART" id="SM01332"/>
    </source>
</evidence>
<dbReference type="PIRSF" id="PIRSF001771">
    <property type="entry name" value="Cyclin_A_B_D_E"/>
    <property type="match status" value="1"/>
</dbReference>
<evidence type="ECO:0000259" key="5">
    <source>
        <dbReference type="SMART" id="SM00385"/>
    </source>
</evidence>
<dbReference type="RefSeq" id="XP_006821857.1">
    <property type="nucleotide sequence ID" value="XM_006821794.1"/>
</dbReference>
<evidence type="ECO:0000313" key="7">
    <source>
        <dbReference type="Proteomes" id="UP000694865"/>
    </source>
</evidence>
<dbReference type="InterPro" id="IPR036915">
    <property type="entry name" value="Cyclin-like_sf"/>
</dbReference>
<dbReference type="InterPro" id="IPR046965">
    <property type="entry name" value="Cyclin_A/B-like"/>
</dbReference>
<evidence type="ECO:0000256" key="2">
    <source>
        <dbReference type="ARBA" id="ARBA00023127"/>
    </source>
</evidence>
<dbReference type="Pfam" id="PF00134">
    <property type="entry name" value="Cyclin_N"/>
    <property type="match status" value="1"/>
</dbReference>
<gene>
    <name evidence="8" type="primary">LOC102803773</name>
</gene>
<sequence length="402" mass="45722">MLPSTSQACVQFQPSAVMVGKTARQPLGDVMVNNKLRQIQEGKVLSKFKSRSRIPLRKYVAENKPHIGAKKLPNGRTKMAKRLKKSLSSLSPIKEKNEVQLESLVKLSDLVDECCNAAPSISTNDPFQFPEYLDDIYKYLQHMEKKSCPLNCYWKNKEASCNGVNRTVLLDWLIQVQCHLELLDETLFLTMNLIDKFLTVSSIPLDKLQLLGITCLLIASKIEERYPTEVNNLCFLTAHSYSRRDVLRMEAIVLRKVEFELNFVSPVHFYDLLTAITSETDDQVQPLGRYLMDLSICNNDILNYPPSLRAASALYFSRQIIYENGEQPCWTDSLTAFIGLNEVDMIQCVDIYAQLLLKAPKAKQQAARTKYSSKSRFNSLSLHPILTESRILAAFKTNLSHS</sequence>
<dbReference type="SUPFAM" id="SSF47954">
    <property type="entry name" value="Cyclin-like"/>
    <property type="match status" value="2"/>
</dbReference>
<dbReference type="InterPro" id="IPR004367">
    <property type="entry name" value="Cyclin_C-dom"/>
</dbReference>
<keyword evidence="1" id="KW-0132">Cell division</keyword>
<dbReference type="CDD" id="cd20512">
    <property type="entry name" value="CYCLIN_CLBs_yeast_rpt2"/>
    <property type="match status" value="1"/>
</dbReference>
<dbReference type="InterPro" id="IPR039361">
    <property type="entry name" value="Cyclin"/>
</dbReference>
<evidence type="ECO:0000256" key="3">
    <source>
        <dbReference type="ARBA" id="ARBA00023306"/>
    </source>
</evidence>
<dbReference type="Proteomes" id="UP000694865">
    <property type="component" value="Unplaced"/>
</dbReference>